<feature type="compositionally biased region" description="Gly residues" evidence="1">
    <location>
        <begin position="27"/>
        <end position="37"/>
    </location>
</feature>
<comment type="caution">
    <text evidence="3">The sequence shown here is derived from an EMBL/GenBank/DDBJ whole genome shotgun (WGS) entry which is preliminary data.</text>
</comment>
<sequence>MNDFKKNNRFGDKRGGGFNKGAFRPSFGGGNGGGKSFGNGRPPLEMFSATCASCNKMCEVPFKPNGKKSVYCKDCFAANGGPAHREGGNDRGGERFAPRRDFDRPRPFKPEFRSETGGGIGELKRTIETMSSKLDKLVLLMSVQTPIVEVSTIKKTEKKTDTKKKVSKKKSK</sequence>
<dbReference type="EMBL" id="PFEQ01000013">
    <property type="protein sequence ID" value="PJE74039.1"/>
    <property type="molecule type" value="Genomic_DNA"/>
</dbReference>
<proteinExistence type="predicted"/>
<gene>
    <name evidence="3" type="ORF">COV01_02985</name>
</gene>
<feature type="region of interest" description="Disordered" evidence="1">
    <location>
        <begin position="80"/>
        <end position="119"/>
    </location>
</feature>
<feature type="region of interest" description="Disordered" evidence="1">
    <location>
        <begin position="1"/>
        <end position="40"/>
    </location>
</feature>
<dbReference type="Proteomes" id="UP000228700">
    <property type="component" value="Unassembled WGS sequence"/>
</dbReference>
<dbReference type="InterPro" id="IPR026363">
    <property type="entry name" value="CxxC-x17-CxxC_dom"/>
</dbReference>
<name>A0A2M8LBN8_9BACT</name>
<accession>A0A2M8LBN8</accession>
<evidence type="ECO:0000256" key="1">
    <source>
        <dbReference type="SAM" id="MobiDB-lite"/>
    </source>
</evidence>
<organism evidence="3 4">
    <name type="scientific">Candidatus Taylorbacteria bacterium CG10_big_fil_rev_8_21_14_0_10_41_48</name>
    <dbReference type="NCBI Taxonomy" id="1975024"/>
    <lineage>
        <taxon>Bacteria</taxon>
        <taxon>Candidatus Tayloriibacteriota</taxon>
    </lineage>
</organism>
<evidence type="ECO:0000313" key="4">
    <source>
        <dbReference type="Proteomes" id="UP000228700"/>
    </source>
</evidence>
<feature type="compositionally biased region" description="Basic and acidic residues" evidence="1">
    <location>
        <begin position="83"/>
        <end position="114"/>
    </location>
</feature>
<dbReference type="NCBIfam" id="TIGR04272">
    <property type="entry name" value="cxxc_cxxc_Mbark"/>
    <property type="match status" value="1"/>
</dbReference>
<evidence type="ECO:0000313" key="3">
    <source>
        <dbReference type="EMBL" id="PJE74039.1"/>
    </source>
</evidence>
<dbReference type="Pfam" id="PF23477">
    <property type="entry name" value="zf_Tbcl_2"/>
    <property type="match status" value="1"/>
</dbReference>
<feature type="compositionally biased region" description="Basic and acidic residues" evidence="1">
    <location>
        <begin position="1"/>
        <end position="15"/>
    </location>
</feature>
<dbReference type="AlphaFoldDB" id="A0A2M8LBN8"/>
<reference evidence="4" key="1">
    <citation type="submission" date="2017-09" db="EMBL/GenBank/DDBJ databases">
        <title>Depth-based differentiation of microbial function through sediment-hosted aquifers and enrichment of novel symbionts in the deep terrestrial subsurface.</title>
        <authorList>
            <person name="Probst A.J."/>
            <person name="Ladd B."/>
            <person name="Jarett J.K."/>
            <person name="Geller-Mcgrath D.E."/>
            <person name="Sieber C.M.K."/>
            <person name="Emerson J.B."/>
            <person name="Anantharaman K."/>
            <person name="Thomas B.C."/>
            <person name="Malmstrom R."/>
            <person name="Stieglmeier M."/>
            <person name="Klingl A."/>
            <person name="Woyke T."/>
            <person name="Ryan C.M."/>
            <person name="Banfield J.F."/>
        </authorList>
    </citation>
    <scope>NUCLEOTIDE SEQUENCE [LARGE SCALE GENOMIC DNA]</scope>
</reference>
<protein>
    <recommendedName>
        <fullName evidence="2">CxxC-x17-CxxC domain-containing protein</fullName>
    </recommendedName>
</protein>
<evidence type="ECO:0000259" key="2">
    <source>
        <dbReference type="Pfam" id="PF23477"/>
    </source>
</evidence>
<feature type="domain" description="CxxC-x17-CxxC" evidence="2">
    <location>
        <begin position="45"/>
        <end position="78"/>
    </location>
</feature>